<name>A0A3M2SLK0_9HYPO</name>
<evidence type="ECO:0000256" key="5">
    <source>
        <dbReference type="ARBA" id="ARBA00022490"/>
    </source>
</evidence>
<dbReference type="STRING" id="2010991.A0A3M2SLK0"/>
<evidence type="ECO:0000313" key="7">
    <source>
        <dbReference type="EMBL" id="RMJ18451.1"/>
    </source>
</evidence>
<dbReference type="InterPro" id="IPR031818">
    <property type="entry name" value="Hri1"/>
</dbReference>
<proteinExistence type="inferred from homology"/>
<evidence type="ECO:0000256" key="1">
    <source>
        <dbReference type="ARBA" id="ARBA00004123"/>
    </source>
</evidence>
<gene>
    <name evidence="7" type="ORF">CDV36_001865</name>
</gene>
<evidence type="ECO:0000256" key="6">
    <source>
        <dbReference type="ARBA" id="ARBA00023242"/>
    </source>
</evidence>
<evidence type="ECO:0000256" key="4">
    <source>
        <dbReference type="ARBA" id="ARBA00017063"/>
    </source>
</evidence>
<reference evidence="7 8" key="1">
    <citation type="submission" date="2017-06" db="EMBL/GenBank/DDBJ databases">
        <title>Comparative genomic analysis of Ambrosia Fusariam Clade fungi.</title>
        <authorList>
            <person name="Stajich J.E."/>
            <person name="Carrillo J."/>
            <person name="Kijimoto T."/>
            <person name="Eskalen A."/>
            <person name="O'Donnell K."/>
            <person name="Kasson M."/>
        </authorList>
    </citation>
    <scope>NUCLEOTIDE SEQUENCE [LARGE SCALE GENOMIC DNA]</scope>
    <source>
        <strain evidence="7">UCR3666</strain>
    </source>
</reference>
<dbReference type="Pfam" id="PF16815">
    <property type="entry name" value="HRI1"/>
    <property type="match status" value="1"/>
</dbReference>
<dbReference type="Gene3D" id="2.40.128.320">
    <property type="entry name" value="Protein HRI1, N-terminal domain"/>
    <property type="match status" value="1"/>
</dbReference>
<comment type="similarity">
    <text evidence="3">Belongs to the HRI1 family.</text>
</comment>
<organism evidence="7 8">
    <name type="scientific">Fusarium kuroshium</name>
    <dbReference type="NCBI Taxonomy" id="2010991"/>
    <lineage>
        <taxon>Eukaryota</taxon>
        <taxon>Fungi</taxon>
        <taxon>Dikarya</taxon>
        <taxon>Ascomycota</taxon>
        <taxon>Pezizomycotina</taxon>
        <taxon>Sordariomycetes</taxon>
        <taxon>Hypocreomycetidae</taxon>
        <taxon>Hypocreales</taxon>
        <taxon>Nectriaceae</taxon>
        <taxon>Fusarium</taxon>
        <taxon>Fusarium solani species complex</taxon>
    </lineage>
</organism>
<keyword evidence="5" id="KW-0963">Cytoplasm</keyword>
<evidence type="ECO:0000256" key="2">
    <source>
        <dbReference type="ARBA" id="ARBA00004496"/>
    </source>
</evidence>
<dbReference type="GO" id="GO:0005634">
    <property type="term" value="C:nucleus"/>
    <property type="evidence" value="ECO:0007669"/>
    <property type="project" value="UniProtKB-SubCell"/>
</dbReference>
<dbReference type="GO" id="GO:0005737">
    <property type="term" value="C:cytoplasm"/>
    <property type="evidence" value="ECO:0007669"/>
    <property type="project" value="UniProtKB-SubCell"/>
</dbReference>
<dbReference type="CDD" id="cd11692">
    <property type="entry name" value="HRI1_N_like"/>
    <property type="match status" value="1"/>
</dbReference>
<keyword evidence="6" id="KW-0539">Nucleus</keyword>
<comment type="subcellular location">
    <subcellularLocation>
        <location evidence="2">Cytoplasm</location>
    </subcellularLocation>
    <subcellularLocation>
        <location evidence="1">Nucleus</location>
    </subcellularLocation>
</comment>
<keyword evidence="8" id="KW-1185">Reference proteome</keyword>
<accession>A0A3M2SLK0</accession>
<protein>
    <recommendedName>
        <fullName evidence="4">Protein HRI1</fullName>
    </recommendedName>
</protein>
<comment type="caution">
    <text evidence="7">The sequence shown here is derived from an EMBL/GenBank/DDBJ whole genome shotgun (WGS) entry which is preliminary data.</text>
</comment>
<dbReference type="InterPro" id="IPR038744">
    <property type="entry name" value="Hri1_N"/>
</dbReference>
<evidence type="ECO:0000256" key="3">
    <source>
        <dbReference type="ARBA" id="ARBA00005229"/>
    </source>
</evidence>
<evidence type="ECO:0000313" key="8">
    <source>
        <dbReference type="Proteomes" id="UP000277212"/>
    </source>
</evidence>
<dbReference type="Proteomes" id="UP000277212">
    <property type="component" value="Unassembled WGS sequence"/>
</dbReference>
<dbReference type="AlphaFoldDB" id="A0A3M2SLK0"/>
<dbReference type="OrthoDB" id="4045395at2759"/>
<sequence>MTLRLSTRISIRWTEDAPSEPTDTVVLSVGDYFMDLRITKADQSIDWAFAGTREILSRDPLHCRWNHIIDSRLSFNPDEGKFQPLPNGDDLETGSMPCAEKGNKVTPYEEVWRELQPNHGMNRGWILQGRLGGDDVFLGQYGGIYLAMRQNKEGVFSVLKEELTNVQGQLQWKKAYQSGELKLPSLSSMNVISPPEEETWRVGDKAVFDSMVYHVRALETQGQKDVVKIRPSRL</sequence>
<dbReference type="EMBL" id="NKUJ01000019">
    <property type="protein sequence ID" value="RMJ18451.1"/>
    <property type="molecule type" value="Genomic_DNA"/>
</dbReference>
<dbReference type="InterPro" id="IPR043047">
    <property type="entry name" value="Hri1_N_sf"/>
</dbReference>